<dbReference type="InterPro" id="IPR035952">
    <property type="entry name" value="Rhomboid-like_sf"/>
</dbReference>
<evidence type="ECO:0000256" key="6">
    <source>
        <dbReference type="ARBA" id="ARBA00023136"/>
    </source>
</evidence>
<dbReference type="SUPFAM" id="SSF144091">
    <property type="entry name" value="Rhomboid-like"/>
    <property type="match status" value="1"/>
</dbReference>
<dbReference type="EC" id="3.4.21.-" evidence="9"/>
<dbReference type="PANTHER" id="PTHR43731:SF14">
    <property type="entry name" value="PRESENILIN-ASSOCIATED RHOMBOID-LIKE PROTEIN, MITOCHONDRIAL"/>
    <property type="match status" value="1"/>
</dbReference>
<dbReference type="PANTHER" id="PTHR43731">
    <property type="entry name" value="RHOMBOID PROTEASE"/>
    <property type="match status" value="1"/>
</dbReference>
<dbReference type="InterPro" id="IPR022764">
    <property type="entry name" value="Peptidase_S54_rhomboid_dom"/>
</dbReference>
<accession>A0ABW2HKK0</accession>
<evidence type="ECO:0000256" key="2">
    <source>
        <dbReference type="ARBA" id="ARBA00009045"/>
    </source>
</evidence>
<evidence type="ECO:0000256" key="5">
    <source>
        <dbReference type="ARBA" id="ARBA00022989"/>
    </source>
</evidence>
<proteinExistence type="inferred from homology"/>
<evidence type="ECO:0000256" key="4">
    <source>
        <dbReference type="ARBA" id="ARBA00022801"/>
    </source>
</evidence>
<feature type="transmembrane region" description="Helical" evidence="7">
    <location>
        <begin position="118"/>
        <end position="137"/>
    </location>
</feature>
<dbReference type="EMBL" id="JBHTBJ010000003">
    <property type="protein sequence ID" value="MFC7273762.1"/>
    <property type="molecule type" value="Genomic_DNA"/>
</dbReference>
<feature type="transmembrane region" description="Helical" evidence="7">
    <location>
        <begin position="199"/>
        <end position="216"/>
    </location>
</feature>
<dbReference type="Pfam" id="PF01694">
    <property type="entry name" value="Rhomboid"/>
    <property type="match status" value="1"/>
</dbReference>
<comment type="caution">
    <text evidence="9">The sequence shown here is derived from an EMBL/GenBank/DDBJ whole genome shotgun (WGS) entry which is preliminary data.</text>
</comment>
<evidence type="ECO:0000256" key="7">
    <source>
        <dbReference type="SAM" id="Phobius"/>
    </source>
</evidence>
<evidence type="ECO:0000256" key="3">
    <source>
        <dbReference type="ARBA" id="ARBA00022692"/>
    </source>
</evidence>
<keyword evidence="4 9" id="KW-0378">Hydrolase</keyword>
<evidence type="ECO:0000313" key="9">
    <source>
        <dbReference type="EMBL" id="MFC7273762.1"/>
    </source>
</evidence>
<dbReference type="GO" id="GO:0006508">
    <property type="term" value="P:proteolysis"/>
    <property type="evidence" value="ECO:0007669"/>
    <property type="project" value="UniProtKB-KW"/>
</dbReference>
<feature type="domain" description="Peptidase S54 rhomboid" evidence="8">
    <location>
        <begin position="98"/>
        <end position="235"/>
    </location>
</feature>
<feature type="transmembrane region" description="Helical" evidence="7">
    <location>
        <begin position="170"/>
        <end position="187"/>
    </location>
</feature>
<dbReference type="Proteomes" id="UP001596548">
    <property type="component" value="Unassembled WGS sequence"/>
</dbReference>
<keyword evidence="9" id="KW-0645">Protease</keyword>
<dbReference type="RefSeq" id="WP_378965351.1">
    <property type="nucleotide sequence ID" value="NZ_JBHTBJ010000003.1"/>
</dbReference>
<reference evidence="10" key="1">
    <citation type="journal article" date="2019" name="Int. J. Syst. Evol. Microbiol.">
        <title>The Global Catalogue of Microorganisms (GCM) 10K type strain sequencing project: providing services to taxonomists for standard genome sequencing and annotation.</title>
        <authorList>
            <consortium name="The Broad Institute Genomics Platform"/>
            <consortium name="The Broad Institute Genome Sequencing Center for Infectious Disease"/>
            <person name="Wu L."/>
            <person name="Ma J."/>
        </authorList>
    </citation>
    <scope>NUCLEOTIDE SEQUENCE [LARGE SCALE GENOMIC DNA]</scope>
    <source>
        <strain evidence="10">XZYJT-10</strain>
    </source>
</reference>
<name>A0ABW2HKK0_9ACTN</name>
<gene>
    <name evidence="9" type="ORF">ACFQS1_07215</name>
</gene>
<keyword evidence="5 7" id="KW-1133">Transmembrane helix</keyword>
<comment type="similarity">
    <text evidence="2">Belongs to the peptidase S54 family.</text>
</comment>
<protein>
    <submittedName>
        <fullName evidence="9">Rhomboid family intramembrane serine protease</fullName>
        <ecNumber evidence="9">3.4.21.-</ecNumber>
    </submittedName>
</protein>
<feature type="transmembrane region" description="Helical" evidence="7">
    <location>
        <begin position="144"/>
        <end position="164"/>
    </location>
</feature>
<organism evidence="9 10">
    <name type="scientific">Paractinoplanes rhizophilus</name>
    <dbReference type="NCBI Taxonomy" id="1416877"/>
    <lineage>
        <taxon>Bacteria</taxon>
        <taxon>Bacillati</taxon>
        <taxon>Actinomycetota</taxon>
        <taxon>Actinomycetes</taxon>
        <taxon>Micromonosporales</taxon>
        <taxon>Micromonosporaceae</taxon>
        <taxon>Paractinoplanes</taxon>
    </lineage>
</organism>
<sequence length="268" mass="28834">MREAPVGQRCPDCVKGENKTVRQARTIFGAVVRHGGTAYVTYTIIALNVIAYVVELVHPAVINRFDVFGTGLVDAAGRYYVNDGVPAPGYQAIGVLHGEVWRLFTGAFLHQLPGDSGFGLTHIVFNMMWIATLGVFLERQLGWWRFLALYLISALGSSVFVVIIDPHQGAIGASGAGFGMAAAYFVITRKLHEYPIDRNRLLFTFVIWLVLAAGFTSWQGHLGGLLTGAVVALGLAYAPPRKREIAQAVVLALVTLVLIAAIAAKAAG</sequence>
<comment type="subcellular location">
    <subcellularLocation>
        <location evidence="1">Membrane</location>
        <topology evidence="1">Multi-pass membrane protein</topology>
    </subcellularLocation>
</comment>
<evidence type="ECO:0000259" key="8">
    <source>
        <dbReference type="Pfam" id="PF01694"/>
    </source>
</evidence>
<keyword evidence="3 7" id="KW-0812">Transmembrane</keyword>
<evidence type="ECO:0000256" key="1">
    <source>
        <dbReference type="ARBA" id="ARBA00004141"/>
    </source>
</evidence>
<dbReference type="InterPro" id="IPR050925">
    <property type="entry name" value="Rhomboid_protease_S54"/>
</dbReference>
<dbReference type="Gene3D" id="1.20.1540.10">
    <property type="entry name" value="Rhomboid-like"/>
    <property type="match status" value="1"/>
</dbReference>
<keyword evidence="10" id="KW-1185">Reference proteome</keyword>
<keyword evidence="6 7" id="KW-0472">Membrane</keyword>
<dbReference type="GO" id="GO:0008233">
    <property type="term" value="F:peptidase activity"/>
    <property type="evidence" value="ECO:0007669"/>
    <property type="project" value="UniProtKB-KW"/>
</dbReference>
<feature type="transmembrane region" description="Helical" evidence="7">
    <location>
        <begin position="245"/>
        <end position="264"/>
    </location>
</feature>
<evidence type="ECO:0000313" key="10">
    <source>
        <dbReference type="Proteomes" id="UP001596548"/>
    </source>
</evidence>